<dbReference type="SMART" id="SM00355">
    <property type="entry name" value="ZnF_C2H2"/>
    <property type="match status" value="3"/>
</dbReference>
<sequence length="143" mass="16434">MAMVNSVSGASVRSNEERRQPRQLFQEDKLPPINDYAHGGKLTGYFCKHPACKTPRQTYKLASRVKKHARNHYKPVICPVCPEKKAEQQDMKKHVRVYHPFLATVLGISGESLRCSICREAISNSRKDNFKRHMRNSHGIEMD</sequence>
<reference evidence="4" key="1">
    <citation type="journal article" date="2016" name="Genome Biol. Evol.">
        <title>Comparative 'omics' of the Fusarium fujikuroi species complex highlights differences in genetic potential and metabolite synthesis.</title>
        <authorList>
            <person name="Niehaus E.-M."/>
            <person name="Muensterkoetter M."/>
            <person name="Proctor R.H."/>
            <person name="Brown D.W."/>
            <person name="Sharon A."/>
            <person name="Idan Y."/>
            <person name="Oren-Young L."/>
            <person name="Sieber C.M."/>
            <person name="Novak O."/>
            <person name="Pencik A."/>
            <person name="Tarkowska D."/>
            <person name="Hromadova K."/>
            <person name="Freeman S."/>
            <person name="Maymon M."/>
            <person name="Elazar M."/>
            <person name="Youssef S.A."/>
            <person name="El-Shabrawy E.S.M."/>
            <person name="Shalaby A.B.A."/>
            <person name="Houterman P."/>
            <person name="Brock N.L."/>
            <person name="Burkhardt I."/>
            <person name="Tsavkelova E.A."/>
            <person name="Dickschat J.S."/>
            <person name="Galuszka P."/>
            <person name="Gueldener U."/>
            <person name="Tudzynski B."/>
        </authorList>
    </citation>
    <scope>NUCLEOTIDE SEQUENCE [LARGE SCALE GENOMIC DNA]</scope>
    <source>
        <strain evidence="4">ET1</strain>
    </source>
</reference>
<gene>
    <name evidence="3" type="ORF">FPRO_00076</name>
</gene>
<evidence type="ECO:0000259" key="2">
    <source>
        <dbReference type="SMART" id="SM00355"/>
    </source>
</evidence>
<name>A0A1L7V4H6_FUSPR</name>
<accession>A0A1L7V4H6</accession>
<protein>
    <recommendedName>
        <fullName evidence="2">C2H2-type domain-containing protein</fullName>
    </recommendedName>
</protein>
<feature type="domain" description="C2H2-type" evidence="2">
    <location>
        <begin position="113"/>
        <end position="138"/>
    </location>
</feature>
<dbReference type="GeneID" id="42044966"/>
<dbReference type="RefSeq" id="XP_031076394.1">
    <property type="nucleotide sequence ID" value="XM_031225793.1"/>
</dbReference>
<evidence type="ECO:0000313" key="4">
    <source>
        <dbReference type="Proteomes" id="UP000183971"/>
    </source>
</evidence>
<evidence type="ECO:0000313" key="3">
    <source>
        <dbReference type="EMBL" id="CZR35801.1"/>
    </source>
</evidence>
<keyword evidence="4" id="KW-1185">Reference proteome</keyword>
<dbReference type="AlphaFoldDB" id="A0A1L7V4H6"/>
<dbReference type="InterPro" id="IPR013087">
    <property type="entry name" value="Znf_C2H2_type"/>
</dbReference>
<dbReference type="EMBL" id="FJOF01000001">
    <property type="protein sequence ID" value="CZR35801.1"/>
    <property type="molecule type" value="Genomic_DNA"/>
</dbReference>
<feature type="compositionally biased region" description="Polar residues" evidence="1">
    <location>
        <begin position="1"/>
        <end position="13"/>
    </location>
</feature>
<evidence type="ECO:0000256" key="1">
    <source>
        <dbReference type="SAM" id="MobiDB-lite"/>
    </source>
</evidence>
<dbReference type="Proteomes" id="UP000183971">
    <property type="component" value="Unassembled WGS sequence"/>
</dbReference>
<feature type="domain" description="C2H2-type" evidence="2">
    <location>
        <begin position="45"/>
        <end position="72"/>
    </location>
</feature>
<feature type="domain" description="C2H2-type" evidence="2">
    <location>
        <begin position="76"/>
        <end position="99"/>
    </location>
</feature>
<proteinExistence type="predicted"/>
<dbReference type="VEuPathDB" id="FungiDB:FPRO_00076"/>
<organism evidence="3 4">
    <name type="scientific">Fusarium proliferatum (strain ET1)</name>
    <name type="common">Orchid endophyte fungus</name>
    <dbReference type="NCBI Taxonomy" id="1227346"/>
    <lineage>
        <taxon>Eukaryota</taxon>
        <taxon>Fungi</taxon>
        <taxon>Dikarya</taxon>
        <taxon>Ascomycota</taxon>
        <taxon>Pezizomycotina</taxon>
        <taxon>Sordariomycetes</taxon>
        <taxon>Hypocreomycetidae</taxon>
        <taxon>Hypocreales</taxon>
        <taxon>Nectriaceae</taxon>
        <taxon>Fusarium</taxon>
        <taxon>Fusarium fujikuroi species complex</taxon>
    </lineage>
</organism>
<feature type="region of interest" description="Disordered" evidence="1">
    <location>
        <begin position="1"/>
        <end position="30"/>
    </location>
</feature>
<dbReference type="Gene3D" id="3.30.160.60">
    <property type="entry name" value="Classic Zinc Finger"/>
    <property type="match status" value="1"/>
</dbReference>
<comment type="caution">
    <text evidence="3">The sequence shown here is derived from an EMBL/GenBank/DDBJ whole genome shotgun (WGS) entry which is preliminary data.</text>
</comment>
<feature type="compositionally biased region" description="Basic and acidic residues" evidence="1">
    <location>
        <begin position="14"/>
        <end position="30"/>
    </location>
</feature>